<evidence type="ECO:0000256" key="2">
    <source>
        <dbReference type="SAM" id="Phobius"/>
    </source>
</evidence>
<sequence length="151" mass="16515">MVKKTDDEIWGQQVDDSGSSDVPTHQPVRGQSVSLFFRPLSFAARREILRHDVDAARAKAAATLASLTELVALLVARLLSIAVPISRRRFVVGRRVAIASSAAIIVNLVVIGRFSHYLSTSRLLQLPVDYLQPPLLPTDHCLQLGHRCGAV</sequence>
<accession>A0A2C5YUU3</accession>
<gene>
    <name evidence="3" type="ORF">CDD80_5504</name>
</gene>
<dbReference type="EMBL" id="NJES01000549">
    <property type="protein sequence ID" value="PHH71102.1"/>
    <property type="molecule type" value="Genomic_DNA"/>
</dbReference>
<feature type="region of interest" description="Disordered" evidence="1">
    <location>
        <begin position="1"/>
        <end position="26"/>
    </location>
</feature>
<keyword evidence="2" id="KW-0472">Membrane</keyword>
<proteinExistence type="predicted"/>
<evidence type="ECO:0000256" key="1">
    <source>
        <dbReference type="SAM" id="MobiDB-lite"/>
    </source>
</evidence>
<evidence type="ECO:0000313" key="4">
    <source>
        <dbReference type="Proteomes" id="UP000226431"/>
    </source>
</evidence>
<name>A0A2C5YUU3_9HYPO</name>
<evidence type="ECO:0000313" key="3">
    <source>
        <dbReference type="EMBL" id="PHH71102.1"/>
    </source>
</evidence>
<keyword evidence="2" id="KW-1133">Transmembrane helix</keyword>
<comment type="caution">
    <text evidence="3">The sequence shown here is derived from an EMBL/GenBank/DDBJ whole genome shotgun (WGS) entry which is preliminary data.</text>
</comment>
<keyword evidence="2" id="KW-0812">Transmembrane</keyword>
<dbReference type="Proteomes" id="UP000226431">
    <property type="component" value="Unassembled WGS sequence"/>
</dbReference>
<dbReference type="AlphaFoldDB" id="A0A2C5YUU3"/>
<feature type="transmembrane region" description="Helical" evidence="2">
    <location>
        <begin position="96"/>
        <end position="114"/>
    </location>
</feature>
<reference evidence="3 4" key="1">
    <citation type="submission" date="2017-06" db="EMBL/GenBank/DDBJ databases">
        <title>Ant-infecting Ophiocordyceps genomes reveal a high diversity of potential behavioral manipulation genes and a possible major role for enterotoxins.</title>
        <authorList>
            <person name="De Bekker C."/>
            <person name="Evans H.C."/>
            <person name="Brachmann A."/>
            <person name="Hughes D.P."/>
        </authorList>
    </citation>
    <scope>NUCLEOTIDE SEQUENCE [LARGE SCALE GENOMIC DNA]</scope>
    <source>
        <strain evidence="3 4">Map16</strain>
    </source>
</reference>
<protein>
    <submittedName>
        <fullName evidence="3">Uncharacterized protein</fullName>
    </submittedName>
</protein>
<keyword evidence="4" id="KW-1185">Reference proteome</keyword>
<feature type="compositionally biased region" description="Polar residues" evidence="1">
    <location>
        <begin position="14"/>
        <end position="26"/>
    </location>
</feature>
<organism evidence="3 4">
    <name type="scientific">Ophiocordyceps camponoti-rufipedis</name>
    <dbReference type="NCBI Taxonomy" id="2004952"/>
    <lineage>
        <taxon>Eukaryota</taxon>
        <taxon>Fungi</taxon>
        <taxon>Dikarya</taxon>
        <taxon>Ascomycota</taxon>
        <taxon>Pezizomycotina</taxon>
        <taxon>Sordariomycetes</taxon>
        <taxon>Hypocreomycetidae</taxon>
        <taxon>Hypocreales</taxon>
        <taxon>Ophiocordycipitaceae</taxon>
        <taxon>Ophiocordyceps</taxon>
    </lineage>
</organism>